<protein>
    <submittedName>
        <fullName evidence="1">Gliding motility lipoprotein GldB</fullName>
    </submittedName>
</protein>
<evidence type="ECO:0000313" key="2">
    <source>
        <dbReference type="Proteomes" id="UP000265926"/>
    </source>
</evidence>
<dbReference type="RefSeq" id="WP_119439176.1">
    <property type="nucleotide sequence ID" value="NZ_QWGR01000011.1"/>
</dbReference>
<comment type="caution">
    <text evidence="1">The sequence shown here is derived from an EMBL/GenBank/DDBJ whole genome shotgun (WGS) entry which is preliminary data.</text>
</comment>
<dbReference type="Pfam" id="PF25594">
    <property type="entry name" value="GldB_lipo"/>
    <property type="match status" value="1"/>
</dbReference>
<sequence>MRRFRFYSLLVLLVLVFMACQRNPLKVDISNIDSEVEVVRFGETLQNLEGKDTLATIAELSNQYPEFFNLFTYRIIRVGGMGDEYFEDYMKTFLADTMINEVRSAVDDEFKDFAKLEKQLKKAFKYYAFHFPEKELPTIYTYVSGFNQSVVTAENIIGISLDKYLGRECQFYKELETTPRYKAMNMYKERILPDVAYAWAITEFEDENSATNLLSQMVQKGKMMYMVDAMLPNVKDTVKIGYTGAQLKWCKMNEASMWTYLIENKMLYSSKRMDIVRYINDAPSTSGFPIESPGRTGVWLGWQIVRLYMKKHPEITLQELMKNKDYQQILNDSGYNPE</sequence>
<keyword evidence="1" id="KW-0449">Lipoprotein</keyword>
<evidence type="ECO:0000313" key="1">
    <source>
        <dbReference type="EMBL" id="RIJ46860.1"/>
    </source>
</evidence>
<dbReference type="Proteomes" id="UP000265926">
    <property type="component" value="Unassembled WGS sequence"/>
</dbReference>
<dbReference type="AlphaFoldDB" id="A0A399SSP9"/>
<dbReference type="InterPro" id="IPR019853">
    <property type="entry name" value="GldB-like"/>
</dbReference>
<dbReference type="PROSITE" id="PS51257">
    <property type="entry name" value="PROKAR_LIPOPROTEIN"/>
    <property type="match status" value="1"/>
</dbReference>
<name>A0A399SSP9_9BACT</name>
<proteinExistence type="predicted"/>
<dbReference type="NCBIfam" id="TIGR03514">
    <property type="entry name" value="GldB_lipo"/>
    <property type="match status" value="1"/>
</dbReference>
<reference evidence="1 2" key="1">
    <citation type="submission" date="2018-08" db="EMBL/GenBank/DDBJ databases">
        <title>Pallidiluteibacterium maritimus gen. nov., sp. nov., isolated from coastal sediment.</title>
        <authorList>
            <person name="Zhou L.Y."/>
        </authorList>
    </citation>
    <scope>NUCLEOTIDE SEQUENCE [LARGE SCALE GENOMIC DNA]</scope>
    <source>
        <strain evidence="1 2">XSD2</strain>
    </source>
</reference>
<gene>
    <name evidence="1" type="primary">gldB</name>
    <name evidence="1" type="ORF">D1614_17000</name>
</gene>
<dbReference type="OrthoDB" id="976022at2"/>
<keyword evidence="2" id="KW-1185">Reference proteome</keyword>
<organism evidence="1 2">
    <name type="scientific">Maribellus luteus</name>
    <dbReference type="NCBI Taxonomy" id="2305463"/>
    <lineage>
        <taxon>Bacteria</taxon>
        <taxon>Pseudomonadati</taxon>
        <taxon>Bacteroidota</taxon>
        <taxon>Bacteroidia</taxon>
        <taxon>Marinilabiliales</taxon>
        <taxon>Prolixibacteraceae</taxon>
        <taxon>Maribellus</taxon>
    </lineage>
</organism>
<dbReference type="EMBL" id="QWGR01000011">
    <property type="protein sequence ID" value="RIJ46860.1"/>
    <property type="molecule type" value="Genomic_DNA"/>
</dbReference>
<accession>A0A399SSP9</accession>